<evidence type="ECO:0000313" key="5">
    <source>
        <dbReference type="Proteomes" id="UP000663870"/>
    </source>
</evidence>
<organism evidence="2 4">
    <name type="scientific">Rotaria sordida</name>
    <dbReference type="NCBI Taxonomy" id="392033"/>
    <lineage>
        <taxon>Eukaryota</taxon>
        <taxon>Metazoa</taxon>
        <taxon>Spiralia</taxon>
        <taxon>Gnathifera</taxon>
        <taxon>Rotifera</taxon>
        <taxon>Eurotatoria</taxon>
        <taxon>Bdelloidea</taxon>
        <taxon>Philodinida</taxon>
        <taxon>Philodinidae</taxon>
        <taxon>Rotaria</taxon>
    </lineage>
</organism>
<dbReference type="EMBL" id="CAJNOL010006196">
    <property type="protein sequence ID" value="CAF1615274.1"/>
    <property type="molecule type" value="Genomic_DNA"/>
</dbReference>
<evidence type="ECO:0000313" key="3">
    <source>
        <dbReference type="EMBL" id="CAF1615274.1"/>
    </source>
</evidence>
<dbReference type="EMBL" id="CAJNOH010004744">
    <property type="protein sequence ID" value="CAF1379055.1"/>
    <property type="molecule type" value="Genomic_DNA"/>
</dbReference>
<evidence type="ECO:0000313" key="2">
    <source>
        <dbReference type="EMBL" id="CAF1379055.1"/>
    </source>
</evidence>
<proteinExistence type="predicted"/>
<feature type="region of interest" description="Disordered" evidence="1">
    <location>
        <begin position="364"/>
        <end position="434"/>
    </location>
</feature>
<accession>A0A815JH87</accession>
<comment type="caution">
    <text evidence="2">The sequence shown here is derived from an EMBL/GenBank/DDBJ whole genome shotgun (WGS) entry which is preliminary data.</text>
</comment>
<reference evidence="2" key="1">
    <citation type="submission" date="2021-02" db="EMBL/GenBank/DDBJ databases">
        <authorList>
            <person name="Nowell W R."/>
        </authorList>
    </citation>
    <scope>NUCLEOTIDE SEQUENCE</scope>
</reference>
<feature type="compositionally biased region" description="Gly residues" evidence="1">
    <location>
        <begin position="386"/>
        <end position="398"/>
    </location>
</feature>
<evidence type="ECO:0000256" key="1">
    <source>
        <dbReference type="SAM" id="MobiDB-lite"/>
    </source>
</evidence>
<feature type="compositionally biased region" description="Polar residues" evidence="1">
    <location>
        <begin position="405"/>
        <end position="421"/>
    </location>
</feature>
<keyword evidence="5" id="KW-1185">Reference proteome</keyword>
<evidence type="ECO:0000313" key="4">
    <source>
        <dbReference type="Proteomes" id="UP000663854"/>
    </source>
</evidence>
<protein>
    <submittedName>
        <fullName evidence="2">Uncharacterized protein</fullName>
    </submittedName>
</protein>
<name>A0A815JH87_9BILA</name>
<sequence length="541" mass="59493">MNIIQLAAALFETTDISALEKIHHKCFGDRKMDTAPGDYRAKMYLIEGMISILKGQCFDAVGKFHQAMACLPSEETATALVILMSDSIFHQALINELLSAVSVLVTSGLKSALAAPIHPPPSEFAAENYLTANIRINLVRKYERAILKRLTKDSLQSAFSYIDMCDAVHDPTCLVSNWTIAYEERSARSMIRSQLEEVDRQIVEDAVENICDQAHISISDTAQSYVKAWLDNQYDGAEQLARFIADRLTTRDHVLMRPLMHPLEQLGICVRENEDKFDAMKHSDNTCNWVPAVFLNKTGNGMRIYGGVNLQLKLTEGRVPINNLASQYNAANVFASQTNVSATGPRNRQEYHAMKQNLIVASATNNTGSSRGGASGSGSSSSGNSSGRGGSSSRGGNGRKPPYDTGSSTGKESNAKTTPTERQFPAYHAHGHEKRTGIGATPKLIDHMASRAQNNPETHPTEKSLYHWKTNMTKGDFTLLKEKVQTPKNANAGFQTMTLRIYQGRTADGKEIEIRTSNIDGKGERITTAFESTLHKDKDSS</sequence>
<dbReference type="AlphaFoldDB" id="A0A815JH87"/>
<gene>
    <name evidence="3" type="ORF">JXQ802_LOCUS49897</name>
    <name evidence="2" type="ORF">PYM288_LOCUS33760</name>
</gene>
<dbReference type="Proteomes" id="UP000663854">
    <property type="component" value="Unassembled WGS sequence"/>
</dbReference>
<dbReference type="Proteomes" id="UP000663870">
    <property type="component" value="Unassembled WGS sequence"/>
</dbReference>